<keyword evidence="2" id="KW-1185">Reference proteome</keyword>
<proteinExistence type="predicted"/>
<evidence type="ECO:0000313" key="1">
    <source>
        <dbReference type="EMBL" id="SOC08925.1"/>
    </source>
</evidence>
<protein>
    <submittedName>
        <fullName evidence="1">Uncharacterized protein DUF4003</fullName>
    </submittedName>
</protein>
<name>A0A285SLP8_9BACL</name>
<dbReference type="Proteomes" id="UP000219636">
    <property type="component" value="Unassembled WGS sequence"/>
</dbReference>
<dbReference type="RefSeq" id="WP_161946655.1">
    <property type="nucleotide sequence ID" value="NZ_OBMQ01000005.1"/>
</dbReference>
<accession>A0A285SLP8</accession>
<evidence type="ECO:0000313" key="2">
    <source>
        <dbReference type="Proteomes" id="UP000219636"/>
    </source>
</evidence>
<dbReference type="EMBL" id="OBMQ01000005">
    <property type="protein sequence ID" value="SOC08925.1"/>
    <property type="molecule type" value="Genomic_DNA"/>
</dbReference>
<dbReference type="Pfam" id="PF13170">
    <property type="entry name" value="DUF4003"/>
    <property type="match status" value="1"/>
</dbReference>
<dbReference type="AlphaFoldDB" id="A0A285SLP8"/>
<gene>
    <name evidence="1" type="ORF">SAMN05880501_105155</name>
</gene>
<organism evidence="1 2">
    <name type="scientific">Ureibacillus xyleni</name>
    <dbReference type="NCBI Taxonomy" id="614648"/>
    <lineage>
        <taxon>Bacteria</taxon>
        <taxon>Bacillati</taxon>
        <taxon>Bacillota</taxon>
        <taxon>Bacilli</taxon>
        <taxon>Bacillales</taxon>
        <taxon>Caryophanaceae</taxon>
        <taxon>Ureibacillus</taxon>
    </lineage>
</organism>
<dbReference type="InterPro" id="IPR025062">
    <property type="entry name" value="DUF4003"/>
</dbReference>
<sequence>MNNEQFIEAFQQNYNRVFNYMGGGDIKLYISLACKYTLAMKQFSGVLLQKVCEQLAEEGNGSFSISDYSTANYRLAAHIFLEGNLNKNVSDIMINDQFLKEARFKKSPFRGIGALFLQEDKQQHAARAKQLFVEMNRNQRILTSNGDIPYVVFLTSNKDNNPLEQSQTIFEYYTSLRKQQFSMGNHLQALTQIMTMYSSDYNEMLLQYIVQLKTELEKRGIRVKKIHYPFIGVLALAATNASKLDDILNLHNQLLKLKVFKTAKNYALIVAIQKIIQDTIEVQEVIELSPISNLTQLVDLLDIAEILIEFSRLLPGGISEVVDFFN</sequence>
<reference evidence="2" key="1">
    <citation type="submission" date="2017-08" db="EMBL/GenBank/DDBJ databases">
        <authorList>
            <person name="Varghese N."/>
            <person name="Submissions S."/>
        </authorList>
    </citation>
    <scope>NUCLEOTIDE SEQUENCE [LARGE SCALE GENOMIC DNA]</scope>
    <source>
        <strain evidence="2">JC22</strain>
    </source>
</reference>